<dbReference type="OrthoDB" id="9800058at2"/>
<proteinExistence type="predicted"/>
<dbReference type="Gene3D" id="3.40.50.1000">
    <property type="entry name" value="HAD superfamily/HAD-like"/>
    <property type="match status" value="1"/>
</dbReference>
<dbReference type="Pfam" id="PF00702">
    <property type="entry name" value="Hydrolase"/>
    <property type="match status" value="1"/>
</dbReference>
<sequence>MRDITAETFEAVLFDNDGTLTDSTAVVERAWRAWALDRGIPVERLKGFHGVPSRSIVTALLEPGDDIDLATADIDARELQDLEGVVALPGAAQALEAVGERAAMVTSATRELARLRLTAAGLRPPAVLLTAEDFTRGKPDPQPYLLGAERLGVDPVRCLVVEDAPAGLRSGRAAGAATLAVTTTSSADELAPLADHVVTDLSAVQFSLTADGVRVSLAPVTA</sequence>
<dbReference type="RefSeq" id="WP_141818831.1">
    <property type="nucleotide sequence ID" value="NZ_BAAAIL010000002.1"/>
</dbReference>
<organism evidence="1 2">
    <name type="scientific">Ornithinimicrobium humiphilum</name>
    <dbReference type="NCBI Taxonomy" id="125288"/>
    <lineage>
        <taxon>Bacteria</taxon>
        <taxon>Bacillati</taxon>
        <taxon>Actinomycetota</taxon>
        <taxon>Actinomycetes</taxon>
        <taxon>Micrococcales</taxon>
        <taxon>Ornithinimicrobiaceae</taxon>
        <taxon>Ornithinimicrobium</taxon>
    </lineage>
</organism>
<comment type="caution">
    <text evidence="1">The sequence shown here is derived from an EMBL/GenBank/DDBJ whole genome shotgun (WGS) entry which is preliminary data.</text>
</comment>
<name>A0A543KQL8_9MICO</name>
<protein>
    <submittedName>
        <fullName evidence="1">Sugar-phosphatase</fullName>
    </submittedName>
</protein>
<accession>A0A543KQL8</accession>
<reference evidence="1 2" key="1">
    <citation type="submission" date="2019-06" db="EMBL/GenBank/DDBJ databases">
        <title>Sequencing the genomes of 1000 actinobacteria strains.</title>
        <authorList>
            <person name="Klenk H.-P."/>
        </authorList>
    </citation>
    <scope>NUCLEOTIDE SEQUENCE [LARGE SCALE GENOMIC DNA]</scope>
    <source>
        <strain evidence="1 2">DSM 12362</strain>
    </source>
</reference>
<dbReference type="Gene3D" id="1.10.150.240">
    <property type="entry name" value="Putative phosphatase, domain 2"/>
    <property type="match status" value="1"/>
</dbReference>
<dbReference type="InterPro" id="IPR023214">
    <property type="entry name" value="HAD_sf"/>
</dbReference>
<dbReference type="PANTHER" id="PTHR43481:SF4">
    <property type="entry name" value="GLYCEROL-1-PHOSPHATE PHOSPHOHYDROLASE 1-RELATED"/>
    <property type="match status" value="1"/>
</dbReference>
<dbReference type="PANTHER" id="PTHR43481">
    <property type="entry name" value="FRUCTOSE-1-PHOSPHATE PHOSPHATASE"/>
    <property type="match status" value="1"/>
</dbReference>
<dbReference type="GO" id="GO:0050308">
    <property type="term" value="F:sugar-phosphatase activity"/>
    <property type="evidence" value="ECO:0007669"/>
    <property type="project" value="TreeGrafter"/>
</dbReference>
<gene>
    <name evidence="1" type="ORF">FB476_2267</name>
</gene>
<keyword evidence="2" id="KW-1185">Reference proteome</keyword>
<dbReference type="NCBIfam" id="TIGR01509">
    <property type="entry name" value="HAD-SF-IA-v3"/>
    <property type="match status" value="1"/>
</dbReference>
<evidence type="ECO:0000313" key="1">
    <source>
        <dbReference type="EMBL" id="TQM97357.1"/>
    </source>
</evidence>
<dbReference type="InterPro" id="IPR036412">
    <property type="entry name" value="HAD-like_sf"/>
</dbReference>
<dbReference type="Proteomes" id="UP000315133">
    <property type="component" value="Unassembled WGS sequence"/>
</dbReference>
<dbReference type="PRINTS" id="PR00413">
    <property type="entry name" value="HADHALOGNASE"/>
</dbReference>
<dbReference type="InterPro" id="IPR006439">
    <property type="entry name" value="HAD-SF_hydro_IA"/>
</dbReference>
<evidence type="ECO:0000313" key="2">
    <source>
        <dbReference type="Proteomes" id="UP000315133"/>
    </source>
</evidence>
<dbReference type="InterPro" id="IPR023198">
    <property type="entry name" value="PGP-like_dom2"/>
</dbReference>
<dbReference type="SFLD" id="SFLDS00003">
    <property type="entry name" value="Haloacid_Dehalogenase"/>
    <property type="match status" value="1"/>
</dbReference>
<dbReference type="EMBL" id="VFPU01000001">
    <property type="protein sequence ID" value="TQM97357.1"/>
    <property type="molecule type" value="Genomic_DNA"/>
</dbReference>
<dbReference type="SFLD" id="SFLDG01129">
    <property type="entry name" value="C1.5:_HAD__Beta-PGM__Phosphata"/>
    <property type="match status" value="1"/>
</dbReference>
<dbReference type="AlphaFoldDB" id="A0A543KQL8"/>
<dbReference type="SUPFAM" id="SSF56784">
    <property type="entry name" value="HAD-like"/>
    <property type="match status" value="1"/>
</dbReference>
<dbReference type="InterPro" id="IPR051806">
    <property type="entry name" value="HAD-like_SPP"/>
</dbReference>